<protein>
    <recommendedName>
        <fullName evidence="8">Sulfite exporter TauE/SafE</fullName>
    </recommendedName>
</protein>
<feature type="transmembrane region" description="Helical" evidence="5">
    <location>
        <begin position="68"/>
        <end position="91"/>
    </location>
</feature>
<dbReference type="EMBL" id="JAODUO010000500">
    <property type="protein sequence ID" value="KAK2179287.1"/>
    <property type="molecule type" value="Genomic_DNA"/>
</dbReference>
<feature type="transmembrane region" description="Helical" evidence="5">
    <location>
        <begin position="207"/>
        <end position="225"/>
    </location>
</feature>
<keyword evidence="7" id="KW-1185">Reference proteome</keyword>
<evidence type="ECO:0000313" key="7">
    <source>
        <dbReference type="Proteomes" id="UP001209878"/>
    </source>
</evidence>
<feature type="transmembrane region" description="Helical" evidence="5">
    <location>
        <begin position="179"/>
        <end position="195"/>
    </location>
</feature>
<evidence type="ECO:0000256" key="4">
    <source>
        <dbReference type="ARBA" id="ARBA00023136"/>
    </source>
</evidence>
<evidence type="ECO:0000256" key="3">
    <source>
        <dbReference type="ARBA" id="ARBA00022989"/>
    </source>
</evidence>
<reference evidence="6" key="1">
    <citation type="journal article" date="2023" name="Mol. Biol. Evol.">
        <title>Third-Generation Sequencing Reveals the Adaptive Role of the Epigenome in Three Deep-Sea Polychaetes.</title>
        <authorList>
            <person name="Perez M."/>
            <person name="Aroh O."/>
            <person name="Sun Y."/>
            <person name="Lan Y."/>
            <person name="Juniper S.K."/>
            <person name="Young C.R."/>
            <person name="Angers B."/>
            <person name="Qian P.Y."/>
        </authorList>
    </citation>
    <scope>NUCLEOTIDE SEQUENCE</scope>
    <source>
        <strain evidence="6">R07B-5</strain>
    </source>
</reference>
<keyword evidence="3 5" id="KW-1133">Transmembrane helix</keyword>
<dbReference type="GO" id="GO:0016020">
    <property type="term" value="C:membrane"/>
    <property type="evidence" value="ECO:0007669"/>
    <property type="project" value="UniProtKB-SubCell"/>
</dbReference>
<gene>
    <name evidence="6" type="ORF">NP493_501g00010</name>
</gene>
<dbReference type="Pfam" id="PF01925">
    <property type="entry name" value="TauE"/>
    <property type="match status" value="1"/>
</dbReference>
<evidence type="ECO:0000256" key="1">
    <source>
        <dbReference type="ARBA" id="ARBA00004141"/>
    </source>
</evidence>
<keyword evidence="2 5" id="KW-0812">Transmembrane</keyword>
<feature type="transmembrane region" description="Helical" evidence="5">
    <location>
        <begin position="6"/>
        <end position="29"/>
    </location>
</feature>
<evidence type="ECO:0000313" key="6">
    <source>
        <dbReference type="EMBL" id="KAK2179287.1"/>
    </source>
</evidence>
<feature type="transmembrane region" description="Helical" evidence="5">
    <location>
        <begin position="259"/>
        <end position="277"/>
    </location>
</feature>
<evidence type="ECO:0008006" key="8">
    <source>
        <dbReference type="Google" id="ProtNLM"/>
    </source>
</evidence>
<dbReference type="Proteomes" id="UP001209878">
    <property type="component" value="Unassembled WGS sequence"/>
</dbReference>
<dbReference type="PANTHER" id="PTHR31154:SF4">
    <property type="entry name" value="MEMBRANE TRANSPORTER PROTEIN"/>
    <property type="match status" value="1"/>
</dbReference>
<evidence type="ECO:0000256" key="2">
    <source>
        <dbReference type="ARBA" id="ARBA00022692"/>
    </source>
</evidence>
<dbReference type="AlphaFoldDB" id="A0AAD9NQQ7"/>
<dbReference type="InterPro" id="IPR002781">
    <property type="entry name" value="TM_pro_TauE-like"/>
</dbReference>
<evidence type="ECO:0000256" key="5">
    <source>
        <dbReference type="SAM" id="Phobius"/>
    </source>
</evidence>
<comment type="subcellular location">
    <subcellularLocation>
        <location evidence="1">Membrane</location>
        <topology evidence="1">Multi-pass membrane protein</topology>
    </subcellularLocation>
</comment>
<name>A0AAD9NQQ7_RIDPI</name>
<proteinExistence type="predicted"/>
<organism evidence="6 7">
    <name type="scientific">Ridgeia piscesae</name>
    <name type="common">Tubeworm</name>
    <dbReference type="NCBI Taxonomy" id="27915"/>
    <lineage>
        <taxon>Eukaryota</taxon>
        <taxon>Metazoa</taxon>
        <taxon>Spiralia</taxon>
        <taxon>Lophotrochozoa</taxon>
        <taxon>Annelida</taxon>
        <taxon>Polychaeta</taxon>
        <taxon>Sedentaria</taxon>
        <taxon>Canalipalpata</taxon>
        <taxon>Sabellida</taxon>
        <taxon>Siboglinidae</taxon>
        <taxon>Ridgeia</taxon>
    </lineage>
</organism>
<accession>A0AAD9NQQ7</accession>
<feature type="transmembrane region" description="Helical" evidence="5">
    <location>
        <begin position="232"/>
        <end position="253"/>
    </location>
</feature>
<comment type="caution">
    <text evidence="6">The sequence shown here is derived from an EMBL/GenBank/DDBJ whole genome shotgun (WGS) entry which is preliminary data.</text>
</comment>
<feature type="transmembrane region" description="Helical" evidence="5">
    <location>
        <begin position="98"/>
        <end position="114"/>
    </location>
</feature>
<feature type="transmembrane region" description="Helical" evidence="5">
    <location>
        <begin position="41"/>
        <end position="62"/>
    </location>
</feature>
<sequence>MTLTMIFGGLIAGMTSEGGGAVAYPVLTLAIKAEPDVARDVALMVQACGMSTASFAILFQHIQVEWHSVVLCFMGGAVGALTGFHTLDVWLSKSQKKMGFVTIWFSFAFALFLLNRYNDRKTYYKIHDFKTWKAIVLLVTGLIGGFFTSFAGGGLDICSFSMLTLLFRVTEKVATPTSVLLMASNSCLCFYWRVMVMRTMAQEALEYIAVTAPVVTLMAPIGATLGSHFHRLVLASFIYVLDTIALISAFIIIPMNTGLVLGSLAIIVVGFGIFTLLTKLGERTIRSYEADGRLDKEMEDRVTNWKENGDISISTSSAGHDNSGYVSTGSSFWSVTSV</sequence>
<feature type="transmembrane region" description="Helical" evidence="5">
    <location>
        <begin position="134"/>
        <end position="167"/>
    </location>
</feature>
<dbReference type="PANTHER" id="PTHR31154">
    <property type="entry name" value="MEMBRANE TRANSPORTER PROTEIN"/>
    <property type="match status" value="1"/>
</dbReference>
<keyword evidence="4 5" id="KW-0472">Membrane</keyword>